<evidence type="ECO:0000313" key="4">
    <source>
        <dbReference type="EMBL" id="KAJ1081874.1"/>
    </source>
</evidence>
<organism evidence="4 5">
    <name type="scientific">Pleurodeles waltl</name>
    <name type="common">Iberian ribbed newt</name>
    <dbReference type="NCBI Taxonomy" id="8319"/>
    <lineage>
        <taxon>Eukaryota</taxon>
        <taxon>Metazoa</taxon>
        <taxon>Chordata</taxon>
        <taxon>Craniata</taxon>
        <taxon>Vertebrata</taxon>
        <taxon>Euteleostomi</taxon>
        <taxon>Amphibia</taxon>
        <taxon>Batrachia</taxon>
        <taxon>Caudata</taxon>
        <taxon>Salamandroidea</taxon>
        <taxon>Salamandridae</taxon>
        <taxon>Pleurodelinae</taxon>
        <taxon>Pleurodeles</taxon>
    </lineage>
</organism>
<name>A0AAV7KV16_PLEWA</name>
<dbReference type="InterPro" id="IPR050951">
    <property type="entry name" value="Retrovirus_Pol_polyprotein"/>
</dbReference>
<dbReference type="FunFam" id="3.10.20.370:FF:000001">
    <property type="entry name" value="Retrovirus-related Pol polyprotein from transposon 17.6-like protein"/>
    <property type="match status" value="1"/>
</dbReference>
<dbReference type="FunFam" id="3.30.70.270:FF:000020">
    <property type="entry name" value="Transposon Tf2-6 polyprotein-like Protein"/>
    <property type="match status" value="1"/>
</dbReference>
<proteinExistence type="inferred from homology"/>
<feature type="domain" description="Reverse transcriptase" evidence="3">
    <location>
        <begin position="1"/>
        <end position="165"/>
    </location>
</feature>
<dbReference type="GO" id="GO:0004523">
    <property type="term" value="F:RNA-DNA hybrid ribonuclease activity"/>
    <property type="evidence" value="ECO:0007669"/>
    <property type="project" value="UniProtKB-EC"/>
</dbReference>
<evidence type="ECO:0000313" key="5">
    <source>
        <dbReference type="Proteomes" id="UP001066276"/>
    </source>
</evidence>
<protein>
    <recommendedName>
        <fullName evidence="2">ribonuclease H</fullName>
        <ecNumber evidence="2">3.1.26.4</ecNumber>
    </recommendedName>
</protein>
<comment type="similarity">
    <text evidence="1">Belongs to the beta type-B retroviral polymerase family. HERV class-II K(HML-2) pol subfamily.</text>
</comment>
<dbReference type="PANTHER" id="PTHR37984">
    <property type="entry name" value="PROTEIN CBG26694"/>
    <property type="match status" value="1"/>
</dbReference>
<evidence type="ECO:0000259" key="3">
    <source>
        <dbReference type="PROSITE" id="PS50878"/>
    </source>
</evidence>
<dbReference type="InterPro" id="IPR043502">
    <property type="entry name" value="DNA/RNA_pol_sf"/>
</dbReference>
<keyword evidence="5" id="KW-1185">Reference proteome</keyword>
<evidence type="ECO:0000256" key="1">
    <source>
        <dbReference type="ARBA" id="ARBA00010879"/>
    </source>
</evidence>
<dbReference type="CDD" id="cd09274">
    <property type="entry name" value="RNase_HI_RT_Ty3"/>
    <property type="match status" value="1"/>
</dbReference>
<dbReference type="SUPFAM" id="SSF56672">
    <property type="entry name" value="DNA/RNA polymerases"/>
    <property type="match status" value="1"/>
</dbReference>
<dbReference type="InterPro" id="IPR043128">
    <property type="entry name" value="Rev_trsase/Diguanyl_cyclase"/>
</dbReference>
<comment type="caution">
    <text evidence="4">The sequence shown here is derived from an EMBL/GenBank/DDBJ whole genome shotgun (WGS) entry which is preliminary data.</text>
</comment>
<dbReference type="InterPro" id="IPR000477">
    <property type="entry name" value="RT_dom"/>
</dbReference>
<dbReference type="InterPro" id="IPR041577">
    <property type="entry name" value="RT_RNaseH_2"/>
</dbReference>
<dbReference type="EC" id="3.1.26.4" evidence="2"/>
<dbReference type="Gene3D" id="3.30.70.270">
    <property type="match status" value="2"/>
</dbReference>
<dbReference type="PANTHER" id="PTHR37984:SF9">
    <property type="entry name" value="INTEGRASE CATALYTIC DOMAIN-CONTAINING PROTEIN"/>
    <property type="match status" value="1"/>
</dbReference>
<dbReference type="PROSITE" id="PS50878">
    <property type="entry name" value="RT_POL"/>
    <property type="match status" value="1"/>
</dbReference>
<reference evidence="4" key="1">
    <citation type="journal article" date="2022" name="bioRxiv">
        <title>Sequencing and chromosome-scale assembly of the giantPleurodeles waltlgenome.</title>
        <authorList>
            <person name="Brown T."/>
            <person name="Elewa A."/>
            <person name="Iarovenko S."/>
            <person name="Subramanian E."/>
            <person name="Araus A.J."/>
            <person name="Petzold A."/>
            <person name="Susuki M."/>
            <person name="Suzuki K.-i.T."/>
            <person name="Hayashi T."/>
            <person name="Toyoda A."/>
            <person name="Oliveira C."/>
            <person name="Osipova E."/>
            <person name="Leigh N.D."/>
            <person name="Simon A."/>
            <person name="Yun M.H."/>
        </authorList>
    </citation>
    <scope>NUCLEOTIDE SEQUENCE</scope>
    <source>
        <strain evidence="4">20211129_DDA</strain>
        <tissue evidence="4">Liver</tissue>
    </source>
</reference>
<accession>A0AAV7KV16</accession>
<evidence type="ECO:0000256" key="2">
    <source>
        <dbReference type="ARBA" id="ARBA00012180"/>
    </source>
</evidence>
<dbReference type="Proteomes" id="UP001066276">
    <property type="component" value="Chromosome 12"/>
</dbReference>
<dbReference type="Pfam" id="PF17919">
    <property type="entry name" value="RT_RNaseH_2"/>
    <property type="match status" value="1"/>
</dbReference>
<dbReference type="Gene3D" id="3.10.10.10">
    <property type="entry name" value="HIV Type 1 Reverse Transcriptase, subunit A, domain 1"/>
    <property type="match status" value="1"/>
</dbReference>
<dbReference type="CDD" id="cd01647">
    <property type="entry name" value="RT_LTR"/>
    <property type="match status" value="1"/>
</dbReference>
<dbReference type="EMBL" id="JANPWB010000016">
    <property type="protein sequence ID" value="KAJ1081874.1"/>
    <property type="molecule type" value="Genomic_DNA"/>
</dbReference>
<sequence length="423" mass="48311">MSPLVVVRRANGKVRLCVDLRELHKNILVDQYPLPRINEMFAATKDVGWFSTIDLKSAYHQVPLHQDSKKYTTFITPFGCYRFTRVPFGLASGAAMFQRIMSNPFSGIDEVMFFQDDILIMGKNKEEHDNKLKLVLETIKEKGLTIEYSKCKFAQNEVEYLGHSISKHGIKPKQALVEAIKDVPCPTGKDDVRAFLGLIKFYSKFIMDFKKKTYHIRQLLKNKAKFIWSKHCQNAFQNFKKDICNAQFLKGFDPKCKAIVTTDASNKGLGAVLTQCDDGNKEWVVAFASRSLTPAEEKYSVIERETLACVWALNHFRQFVWGLHVLLRSDHKPLTKVLTTTGLLNASPRLSRMSVKLLDFTSDVQYWPGVKNRVADFLSRMSLPVSDTDEVLDDERCVAGLFDDGMEAIYIRNGKRAGIRMRN</sequence>
<gene>
    <name evidence="4" type="ORF">NDU88_002047</name>
</gene>
<dbReference type="Pfam" id="PF00078">
    <property type="entry name" value="RVT_1"/>
    <property type="match status" value="1"/>
</dbReference>
<dbReference type="AlphaFoldDB" id="A0AAV7KV16"/>